<evidence type="ECO:0008006" key="3">
    <source>
        <dbReference type="Google" id="ProtNLM"/>
    </source>
</evidence>
<organism evidence="1 2">
    <name type="scientific">Planomonospora corallina</name>
    <dbReference type="NCBI Taxonomy" id="1806052"/>
    <lineage>
        <taxon>Bacteria</taxon>
        <taxon>Bacillati</taxon>
        <taxon>Actinomycetota</taxon>
        <taxon>Actinomycetes</taxon>
        <taxon>Streptosporangiales</taxon>
        <taxon>Streptosporangiaceae</taxon>
        <taxon>Planomonospora</taxon>
    </lineage>
</organism>
<evidence type="ECO:0000313" key="1">
    <source>
        <dbReference type="EMBL" id="MFC4062371.1"/>
    </source>
</evidence>
<keyword evidence="2" id="KW-1185">Reference proteome</keyword>
<evidence type="ECO:0000313" key="2">
    <source>
        <dbReference type="Proteomes" id="UP001595850"/>
    </source>
</evidence>
<name>A0ABV8IFT5_9ACTN</name>
<gene>
    <name evidence="1" type="ORF">ACFOWE_29070</name>
</gene>
<accession>A0ABV8IFT5</accession>
<reference evidence="2" key="1">
    <citation type="journal article" date="2019" name="Int. J. Syst. Evol. Microbiol.">
        <title>The Global Catalogue of Microorganisms (GCM) 10K type strain sequencing project: providing services to taxonomists for standard genome sequencing and annotation.</title>
        <authorList>
            <consortium name="The Broad Institute Genomics Platform"/>
            <consortium name="The Broad Institute Genome Sequencing Center for Infectious Disease"/>
            <person name="Wu L."/>
            <person name="Ma J."/>
        </authorList>
    </citation>
    <scope>NUCLEOTIDE SEQUENCE [LARGE SCALE GENOMIC DNA]</scope>
    <source>
        <strain evidence="2">TBRC 4489</strain>
    </source>
</reference>
<dbReference type="Proteomes" id="UP001595850">
    <property type="component" value="Unassembled WGS sequence"/>
</dbReference>
<dbReference type="RefSeq" id="WP_377293428.1">
    <property type="nucleotide sequence ID" value="NZ_JBHSBM010000042.1"/>
</dbReference>
<sequence>MTNESQSRVESHLLGLHDKSRKIILSSSQNNAKHLGPILRLDLDIGIWETRIASRPEKKQLGDARRELAFAVYAASSGLYRLAYAGLRLFLELSFASVYFSANELHRRKWIADRKDFSWSSALDKESGVLSQEFVREFCEAGLNDAPKYATIAAKCYRHCSQFVHGKDITTSLLPEDLSYSFEILADWSTTAKDAAESVLYLLYCRYSEEVFDTSDSALCDTLEHSFSHLRTIRKLLGLPIEGE</sequence>
<proteinExistence type="predicted"/>
<dbReference type="EMBL" id="JBHSBM010000042">
    <property type="protein sequence ID" value="MFC4062371.1"/>
    <property type="molecule type" value="Genomic_DNA"/>
</dbReference>
<protein>
    <recommendedName>
        <fullName evidence="3">HEPN domain-containing protein</fullName>
    </recommendedName>
</protein>
<comment type="caution">
    <text evidence="1">The sequence shown here is derived from an EMBL/GenBank/DDBJ whole genome shotgun (WGS) entry which is preliminary data.</text>
</comment>